<name>A0AC35GTA2_9BILA</name>
<sequence length="512" mass="57241">MGFAKKVLLLQIMSDPIYPEGHARQTHWSSIYTAAILAFLGNMQLELYFSSLWPYLQEIDKTTTETFLGILIAAWGLGGLLSSPLFGYLSHRIGKIKPLLYIGFSIMLLGNLVYVFTGVIPFGKKYLILITRFTTGFGLSYTSLLRAYAVAASIPADRSRAIAYVTGGMTLGSFVGPATQLIFTPLGRIGIRVVGDLHFNIYTGPAILACGINLIAYFLIYFCFKEKNIGVIDKNTAKEKGVDLPPYCRTAVAVCYLTTFTQYFVIIVIGILNAPFVMAVFNLTNAEVVKYTALSEFLRCFVAFLTYVIYMKYDFAKRLNSRKVSFMAICGFLFYLLLTYSWPFLNGKLNMYSNDDMLFANGTELTGCNVDKYQWCDSFNPINFYVYYVAFIIIIGIANPNLNVSFGTLFSKIIGPRPQTIEQGWLQVAGTSGRMIGSVSMSALESAYGPKWVWGILIGLLTVTISSWVVLNHKMVPLSLPEEYAEFHDPNDPDVIKKRNKKIKETTSIIKT</sequence>
<dbReference type="WBParaSite" id="PS1159_v2.g8501.t1">
    <property type="protein sequence ID" value="PS1159_v2.g8501.t1"/>
    <property type="gene ID" value="PS1159_v2.g8501"/>
</dbReference>
<accession>A0AC35GTA2</accession>
<dbReference type="Proteomes" id="UP000887580">
    <property type="component" value="Unplaced"/>
</dbReference>
<proteinExistence type="predicted"/>
<protein>
    <submittedName>
        <fullName evidence="2">Major facilitator superfamily (MFS) profile domain-containing protein</fullName>
    </submittedName>
</protein>
<organism evidence="1 2">
    <name type="scientific">Panagrolaimus sp. PS1159</name>
    <dbReference type="NCBI Taxonomy" id="55785"/>
    <lineage>
        <taxon>Eukaryota</taxon>
        <taxon>Metazoa</taxon>
        <taxon>Ecdysozoa</taxon>
        <taxon>Nematoda</taxon>
        <taxon>Chromadorea</taxon>
        <taxon>Rhabditida</taxon>
        <taxon>Tylenchina</taxon>
        <taxon>Panagrolaimomorpha</taxon>
        <taxon>Panagrolaimoidea</taxon>
        <taxon>Panagrolaimidae</taxon>
        <taxon>Panagrolaimus</taxon>
    </lineage>
</organism>
<evidence type="ECO:0000313" key="1">
    <source>
        <dbReference type="Proteomes" id="UP000887580"/>
    </source>
</evidence>
<reference evidence="2" key="1">
    <citation type="submission" date="2022-11" db="UniProtKB">
        <authorList>
            <consortium name="WormBaseParasite"/>
        </authorList>
    </citation>
    <scope>IDENTIFICATION</scope>
</reference>
<evidence type="ECO:0000313" key="2">
    <source>
        <dbReference type="WBParaSite" id="PS1159_v2.g8501.t1"/>
    </source>
</evidence>